<dbReference type="OrthoDB" id="7158585at2"/>
<reference evidence="8 9" key="1">
    <citation type="submission" date="2016-09" db="EMBL/GenBank/DDBJ databases">
        <authorList>
            <person name="Doonan J."/>
            <person name="Pachebat J.A."/>
            <person name="Golyshin P.N."/>
            <person name="Denman S."/>
            <person name="Mcdonald J.E."/>
        </authorList>
    </citation>
    <scope>NUCLEOTIDE SEQUENCE [LARGE SCALE GENOMIC DNA]</scope>
    <source>
        <strain evidence="8 9">NCPPB 3934</strain>
    </source>
</reference>
<proteinExistence type="predicted"/>
<dbReference type="Proteomes" id="UP000285648">
    <property type="component" value="Unassembled WGS sequence"/>
</dbReference>
<sequence>MPLKHLLLIIFIVACWAFNAVAIKMGVSEIPPLFMTLLRFIVVAALVVPFTRIRRAQLPVLCCLAFTFGFMHFSLLFLGVTYTDAGTAAVIVQLGTPLAMILAAICYHERLNARQMSGIVLSLAGLAVLCGSPTLNSWLGGLILLISALGWAVTNVIVRRVSAIHPVTMAGWMSLLAIPIVGIMSWLFESHQLTAMTHASWRGWFAVLYSAIVCSVVAYSLWYGLLRQYPVNQIIPWSLLSPVFALLMGAVVLGDSLNPWKVTGAAIVVGGTFIALYSKHQLTAAKKLN</sequence>
<comment type="subcellular location">
    <subcellularLocation>
        <location evidence="1">Cell membrane</location>
        <topology evidence="1">Multi-pass membrane protein</topology>
    </subcellularLocation>
</comment>
<protein>
    <submittedName>
        <fullName evidence="8">Multidrug DMT transporter permease</fullName>
    </submittedName>
</protein>
<gene>
    <name evidence="8" type="ORF">BIY29_06075</name>
</gene>
<dbReference type="AlphaFoldDB" id="A0A421DR25"/>
<evidence type="ECO:0000256" key="1">
    <source>
        <dbReference type="ARBA" id="ARBA00004651"/>
    </source>
</evidence>
<dbReference type="InterPro" id="IPR037185">
    <property type="entry name" value="EmrE-like"/>
</dbReference>
<keyword evidence="4 6" id="KW-1133">Transmembrane helix</keyword>
<evidence type="ECO:0000256" key="3">
    <source>
        <dbReference type="ARBA" id="ARBA00022692"/>
    </source>
</evidence>
<evidence type="ECO:0000256" key="2">
    <source>
        <dbReference type="ARBA" id="ARBA00022475"/>
    </source>
</evidence>
<dbReference type="InterPro" id="IPR050638">
    <property type="entry name" value="AA-Vitamin_Transporters"/>
</dbReference>
<evidence type="ECO:0000256" key="5">
    <source>
        <dbReference type="ARBA" id="ARBA00023136"/>
    </source>
</evidence>
<feature type="transmembrane region" description="Helical" evidence="6">
    <location>
        <begin position="88"/>
        <end position="107"/>
    </location>
</feature>
<feature type="transmembrane region" description="Helical" evidence="6">
    <location>
        <begin position="260"/>
        <end position="278"/>
    </location>
</feature>
<dbReference type="PANTHER" id="PTHR32322:SF9">
    <property type="entry name" value="AMINO-ACID METABOLITE EFFLUX PUMP-RELATED"/>
    <property type="match status" value="1"/>
</dbReference>
<accession>A0A421DR25</accession>
<feature type="transmembrane region" description="Helical" evidence="6">
    <location>
        <begin position="203"/>
        <end position="222"/>
    </location>
</feature>
<evidence type="ECO:0000256" key="4">
    <source>
        <dbReference type="ARBA" id="ARBA00022989"/>
    </source>
</evidence>
<feature type="transmembrane region" description="Helical" evidence="6">
    <location>
        <begin position="141"/>
        <end position="158"/>
    </location>
</feature>
<dbReference type="Pfam" id="PF00892">
    <property type="entry name" value="EamA"/>
    <property type="match status" value="2"/>
</dbReference>
<feature type="transmembrane region" description="Helical" evidence="6">
    <location>
        <begin position="32"/>
        <end position="51"/>
    </location>
</feature>
<evidence type="ECO:0000313" key="8">
    <source>
        <dbReference type="EMBL" id="RLM26382.1"/>
    </source>
</evidence>
<evidence type="ECO:0000259" key="7">
    <source>
        <dbReference type="Pfam" id="PF00892"/>
    </source>
</evidence>
<keyword evidence="9" id="KW-1185">Reference proteome</keyword>
<dbReference type="InterPro" id="IPR000620">
    <property type="entry name" value="EamA_dom"/>
</dbReference>
<name>A0A421DR25_9GAMM</name>
<feature type="transmembrane region" description="Helical" evidence="6">
    <location>
        <begin position="58"/>
        <end position="82"/>
    </location>
</feature>
<keyword evidence="2" id="KW-1003">Cell membrane</keyword>
<feature type="domain" description="EamA" evidence="7">
    <location>
        <begin position="6"/>
        <end position="129"/>
    </location>
</feature>
<dbReference type="RefSeq" id="WP_121574300.1">
    <property type="nucleotide sequence ID" value="NZ_MJLZ01000009.1"/>
</dbReference>
<evidence type="ECO:0000313" key="9">
    <source>
        <dbReference type="Proteomes" id="UP000285648"/>
    </source>
</evidence>
<feature type="transmembrane region" description="Helical" evidence="6">
    <location>
        <begin position="170"/>
        <end position="188"/>
    </location>
</feature>
<feature type="domain" description="EamA" evidence="7">
    <location>
        <begin position="139"/>
        <end position="276"/>
    </location>
</feature>
<dbReference type="EMBL" id="MJLZ01000009">
    <property type="protein sequence ID" value="RLM26382.1"/>
    <property type="molecule type" value="Genomic_DNA"/>
</dbReference>
<dbReference type="Gene3D" id="1.10.3730.20">
    <property type="match status" value="1"/>
</dbReference>
<dbReference type="SUPFAM" id="SSF103481">
    <property type="entry name" value="Multidrug resistance efflux transporter EmrE"/>
    <property type="match status" value="2"/>
</dbReference>
<dbReference type="PANTHER" id="PTHR32322">
    <property type="entry name" value="INNER MEMBRANE TRANSPORTER"/>
    <property type="match status" value="1"/>
</dbReference>
<dbReference type="GO" id="GO:0016020">
    <property type="term" value="C:membrane"/>
    <property type="evidence" value="ECO:0007669"/>
    <property type="project" value="UniProtKB-SubCell"/>
</dbReference>
<comment type="caution">
    <text evidence="8">The sequence shown here is derived from an EMBL/GenBank/DDBJ whole genome shotgun (WGS) entry which is preliminary data.</text>
</comment>
<feature type="transmembrane region" description="Helical" evidence="6">
    <location>
        <begin position="234"/>
        <end position="254"/>
    </location>
</feature>
<organism evidence="8 9">
    <name type="scientific">Brenneria alni</name>
    <dbReference type="NCBI Taxonomy" id="71656"/>
    <lineage>
        <taxon>Bacteria</taxon>
        <taxon>Pseudomonadati</taxon>
        <taxon>Pseudomonadota</taxon>
        <taxon>Gammaproteobacteria</taxon>
        <taxon>Enterobacterales</taxon>
        <taxon>Pectobacteriaceae</taxon>
        <taxon>Brenneria</taxon>
    </lineage>
</organism>
<feature type="transmembrane region" description="Helical" evidence="6">
    <location>
        <begin position="119"/>
        <end position="135"/>
    </location>
</feature>
<keyword evidence="3 6" id="KW-0812">Transmembrane</keyword>
<evidence type="ECO:0000256" key="6">
    <source>
        <dbReference type="SAM" id="Phobius"/>
    </source>
</evidence>
<dbReference type="PROSITE" id="PS51257">
    <property type="entry name" value="PROKAR_LIPOPROTEIN"/>
    <property type="match status" value="1"/>
</dbReference>
<keyword evidence="5 6" id="KW-0472">Membrane</keyword>